<dbReference type="PANTHER" id="PTHR33619:SF3">
    <property type="entry name" value="POLYSACCHARIDE EXPORT PROTEIN GFCE-RELATED"/>
    <property type="match status" value="1"/>
</dbReference>
<comment type="caution">
    <text evidence="5">The sequence shown here is derived from an EMBL/GenBank/DDBJ whole genome shotgun (WGS) entry which is preliminary data.</text>
</comment>
<reference evidence="5" key="1">
    <citation type="journal article" date="2020" name="mSystems">
        <title>Genome- and Community-Level Interaction Insights into Carbon Utilization and Element Cycling Functions of Hydrothermarchaeota in Hydrothermal Sediment.</title>
        <authorList>
            <person name="Zhou Z."/>
            <person name="Liu Y."/>
            <person name="Xu W."/>
            <person name="Pan J."/>
            <person name="Luo Z.H."/>
            <person name="Li M."/>
        </authorList>
    </citation>
    <scope>NUCLEOTIDE SEQUENCE [LARGE SCALE GENOMIC DNA]</scope>
    <source>
        <strain evidence="5">HyVt-577</strain>
    </source>
</reference>
<dbReference type="PANTHER" id="PTHR33619">
    <property type="entry name" value="POLYSACCHARIDE EXPORT PROTEIN GFCE-RELATED"/>
    <property type="match status" value="1"/>
</dbReference>
<organism evidence="5">
    <name type="scientific">Caldithrix abyssi</name>
    <dbReference type="NCBI Taxonomy" id="187145"/>
    <lineage>
        <taxon>Bacteria</taxon>
        <taxon>Pseudomonadati</taxon>
        <taxon>Calditrichota</taxon>
        <taxon>Calditrichia</taxon>
        <taxon>Calditrichales</taxon>
        <taxon>Calditrichaceae</taxon>
        <taxon>Caldithrix</taxon>
    </lineage>
</organism>
<feature type="signal peptide" evidence="2">
    <location>
        <begin position="1"/>
        <end position="22"/>
    </location>
</feature>
<proteinExistence type="predicted"/>
<dbReference type="EMBL" id="DRQG01000017">
    <property type="protein sequence ID" value="HGY54383.1"/>
    <property type="molecule type" value="Genomic_DNA"/>
</dbReference>
<dbReference type="InterPro" id="IPR003715">
    <property type="entry name" value="Poly_export_N"/>
</dbReference>
<dbReference type="Pfam" id="PF02563">
    <property type="entry name" value="Poly_export"/>
    <property type="match status" value="1"/>
</dbReference>
<evidence type="ECO:0000259" key="3">
    <source>
        <dbReference type="Pfam" id="PF02563"/>
    </source>
</evidence>
<evidence type="ECO:0000256" key="1">
    <source>
        <dbReference type="ARBA" id="ARBA00022729"/>
    </source>
</evidence>
<dbReference type="Pfam" id="PF10531">
    <property type="entry name" value="SLBB"/>
    <property type="match status" value="2"/>
</dbReference>
<dbReference type="InterPro" id="IPR049712">
    <property type="entry name" value="Poly_export"/>
</dbReference>
<gene>
    <name evidence="5" type="ORF">ENK44_01650</name>
</gene>
<feature type="domain" description="Polysaccharide export protein N-terminal" evidence="3">
    <location>
        <begin position="66"/>
        <end position="138"/>
    </location>
</feature>
<dbReference type="AlphaFoldDB" id="A0A7V4TYA7"/>
<feature type="domain" description="Soluble ligand binding" evidence="4">
    <location>
        <begin position="473"/>
        <end position="520"/>
    </location>
</feature>
<feature type="chain" id="PRO_5030975252" description="Soluble ligand binding domain-containing protein" evidence="2">
    <location>
        <begin position="23"/>
        <end position="576"/>
    </location>
</feature>
<evidence type="ECO:0008006" key="6">
    <source>
        <dbReference type="Google" id="ProtNLM"/>
    </source>
</evidence>
<feature type="domain" description="Soluble ligand binding" evidence="4">
    <location>
        <begin position="356"/>
        <end position="411"/>
    </location>
</feature>
<keyword evidence="1 2" id="KW-0732">Signal</keyword>
<sequence>MNKRLRLSISILLSICFQVVSAQQLPLPVQDAGTDRMKSSQYTFELGQQDFSSLLKSDKLNLGIDPATYHIGSGDQFALKIDSRGPGIKLYQAIVTPDGFVFLPEATSIYIKDLTADKARERIKKVLRKKFPNAFVEVFLAQLHYVNVMFISPLMNGGEMQFPSNTRLFTATSYFLQQWEERRNRQIIQKPQSTLDNPNDSKYFVPEDLDSVYKKPEYKPSLRRIQVIRRGKKSSYDLLKYKQTGDSRLNVYLQQEDIIVVPGFNPDHGSIRIHGAVVNEFEFEFMPGDRLMDAIDFAGGLVNGADSARILVYHYGKSAEKINLSRLSLPADSSFRLAAEDEILVNYLPRKFSRGKVRIVGEVEYPGEYPIVDNGITVSELIREAGGFTPRASLRDSRIYRTRFYKGEENLGVFLRLRPQYMDVNLLSYIGIRAREEVRQLAYDFTGIDDRKESEDVLLRDGDIIYIPQPVGIVYLSGAVARPGSYPYREGWNYEQYVAEAGGFTNIAHSGSTRLIRGGTGSWVEAEDDIPIYPGDMVFVPETSETQWQIVMKDIAITLGQLATVALIISRIYSGN</sequence>
<protein>
    <recommendedName>
        <fullName evidence="6">Soluble ligand binding domain-containing protein</fullName>
    </recommendedName>
</protein>
<dbReference type="InterPro" id="IPR019554">
    <property type="entry name" value="Soluble_ligand-bd"/>
</dbReference>
<dbReference type="GO" id="GO:0015159">
    <property type="term" value="F:polysaccharide transmembrane transporter activity"/>
    <property type="evidence" value="ECO:0007669"/>
    <property type="project" value="InterPro"/>
</dbReference>
<dbReference type="Proteomes" id="UP000885779">
    <property type="component" value="Unassembled WGS sequence"/>
</dbReference>
<evidence type="ECO:0000256" key="2">
    <source>
        <dbReference type="SAM" id="SignalP"/>
    </source>
</evidence>
<evidence type="ECO:0000259" key="4">
    <source>
        <dbReference type="Pfam" id="PF10531"/>
    </source>
</evidence>
<dbReference type="Gene3D" id="3.10.560.10">
    <property type="entry name" value="Outer membrane lipoprotein wza domain like"/>
    <property type="match status" value="4"/>
</dbReference>
<name>A0A7V4TYA7_CALAY</name>
<evidence type="ECO:0000313" key="5">
    <source>
        <dbReference type="EMBL" id="HGY54383.1"/>
    </source>
</evidence>
<accession>A0A7V4TYA7</accession>